<dbReference type="Proteomes" id="UP000435112">
    <property type="component" value="Unassembled WGS sequence"/>
</dbReference>
<dbReference type="Gene3D" id="3.30.420.10">
    <property type="entry name" value="Ribonuclease H-like superfamily/Ribonuclease H"/>
    <property type="match status" value="1"/>
</dbReference>
<comment type="caution">
    <text evidence="1">The sequence shown here is derived from an EMBL/GenBank/DDBJ whole genome shotgun (WGS) entry which is preliminary data.</text>
</comment>
<reference evidence="1 2" key="1">
    <citation type="submission" date="2018-09" db="EMBL/GenBank/DDBJ databases">
        <title>Genomic investigation of the strawberry pathogen Phytophthora fragariae indicates pathogenicity is determined by transcriptional variation in three key races.</title>
        <authorList>
            <person name="Adams T.M."/>
            <person name="Armitage A.D."/>
            <person name="Sobczyk M.K."/>
            <person name="Bates H.J."/>
            <person name="Dunwell J.M."/>
            <person name="Nellist C.F."/>
            <person name="Harrison R.J."/>
        </authorList>
    </citation>
    <scope>NUCLEOTIDE SEQUENCE [LARGE SCALE GENOMIC DNA]</scope>
    <source>
        <strain evidence="1 2">SCRP324</strain>
    </source>
</reference>
<evidence type="ECO:0000313" key="1">
    <source>
        <dbReference type="EMBL" id="KAE8971283.1"/>
    </source>
</evidence>
<organism evidence="1 2">
    <name type="scientific">Phytophthora rubi</name>
    <dbReference type="NCBI Taxonomy" id="129364"/>
    <lineage>
        <taxon>Eukaryota</taxon>
        <taxon>Sar</taxon>
        <taxon>Stramenopiles</taxon>
        <taxon>Oomycota</taxon>
        <taxon>Peronosporomycetes</taxon>
        <taxon>Peronosporales</taxon>
        <taxon>Peronosporaceae</taxon>
        <taxon>Phytophthora</taxon>
    </lineage>
</organism>
<protein>
    <submittedName>
        <fullName evidence="1">Uncharacterized protein</fullName>
    </submittedName>
</protein>
<proteinExistence type="predicted"/>
<dbReference type="GO" id="GO:0003676">
    <property type="term" value="F:nucleic acid binding"/>
    <property type="evidence" value="ECO:0007669"/>
    <property type="project" value="InterPro"/>
</dbReference>
<dbReference type="OrthoDB" id="125352at2759"/>
<name>A0A6A3HT64_9STRA</name>
<dbReference type="PANTHER" id="PTHR47169">
    <property type="entry name" value="OS01G0541250 PROTEIN"/>
    <property type="match status" value="1"/>
</dbReference>
<accession>A0A6A3HT64</accession>
<gene>
    <name evidence="1" type="ORF">PR002_g26878</name>
</gene>
<sequence>MNPRLCVEYSEITEYEKWFYVKKVGKHVYIWTGKDDVLSEEPPVQFVQSKRHIKKVMFLCAVARPRGDWDGKVGIWLVVKNYKMPLISMSFFTKCLSFP</sequence>
<dbReference type="InterPro" id="IPR036397">
    <property type="entry name" value="RNaseH_sf"/>
</dbReference>
<dbReference type="EMBL" id="QXFU01004007">
    <property type="protein sequence ID" value="KAE8971283.1"/>
    <property type="molecule type" value="Genomic_DNA"/>
</dbReference>
<dbReference type="AlphaFoldDB" id="A0A6A3HT64"/>
<evidence type="ECO:0000313" key="2">
    <source>
        <dbReference type="Proteomes" id="UP000435112"/>
    </source>
</evidence>